<name>A0A0K6HBE7_9GAMM</name>
<evidence type="ECO:0000313" key="3">
    <source>
        <dbReference type="Proteomes" id="UP000182598"/>
    </source>
</evidence>
<evidence type="ECO:0000259" key="1">
    <source>
        <dbReference type="Pfam" id="PF01584"/>
    </source>
</evidence>
<dbReference type="GO" id="GO:0006935">
    <property type="term" value="P:chemotaxis"/>
    <property type="evidence" value="ECO:0007669"/>
    <property type="project" value="InterPro"/>
</dbReference>
<dbReference type="InterPro" id="IPR036061">
    <property type="entry name" value="CheW-like_dom_sf"/>
</dbReference>
<dbReference type="Pfam" id="PF01584">
    <property type="entry name" value="CheW"/>
    <property type="match status" value="1"/>
</dbReference>
<protein>
    <submittedName>
        <fullName evidence="2">CheW-like domain</fullName>
    </submittedName>
</protein>
<dbReference type="Proteomes" id="UP000182598">
    <property type="component" value="Unassembled WGS sequence"/>
</dbReference>
<dbReference type="EMBL" id="CYHB01000008">
    <property type="protein sequence ID" value="CUA88152.1"/>
    <property type="molecule type" value="Genomic_DNA"/>
</dbReference>
<dbReference type="GO" id="GO:0007165">
    <property type="term" value="P:signal transduction"/>
    <property type="evidence" value="ECO:0007669"/>
    <property type="project" value="InterPro"/>
</dbReference>
<gene>
    <name evidence="2" type="ORF">Ga0061064_2079</name>
</gene>
<organism evidence="2 3">
    <name type="scientific">Pseudidiomarina woesei</name>
    <dbReference type="NCBI Taxonomy" id="1381080"/>
    <lineage>
        <taxon>Bacteria</taxon>
        <taxon>Pseudomonadati</taxon>
        <taxon>Pseudomonadota</taxon>
        <taxon>Gammaproteobacteria</taxon>
        <taxon>Alteromonadales</taxon>
        <taxon>Idiomarinaceae</taxon>
        <taxon>Pseudidiomarina</taxon>
    </lineage>
</organism>
<accession>A0A0K6HBE7</accession>
<sequence>MISVLPFHLAAQQYAVPLEHVLRVVPMLLPTQLPGAPGNIAVVVSIQGYFLSKPLPYDELSPQFEKWHKAV</sequence>
<dbReference type="AlphaFoldDB" id="A0A0K6HBE7"/>
<dbReference type="InterPro" id="IPR002545">
    <property type="entry name" value="CheW-lke_dom"/>
</dbReference>
<dbReference type="SUPFAM" id="SSF50341">
    <property type="entry name" value="CheW-like"/>
    <property type="match status" value="1"/>
</dbReference>
<feature type="domain" description="CheW-like" evidence="1">
    <location>
        <begin position="4"/>
        <end position="49"/>
    </location>
</feature>
<keyword evidence="3" id="KW-1185">Reference proteome</keyword>
<evidence type="ECO:0000313" key="2">
    <source>
        <dbReference type="EMBL" id="CUA88152.1"/>
    </source>
</evidence>
<proteinExistence type="predicted"/>
<reference evidence="3" key="1">
    <citation type="submission" date="2015-08" db="EMBL/GenBank/DDBJ databases">
        <authorList>
            <person name="Varghese N."/>
        </authorList>
    </citation>
    <scope>NUCLEOTIDE SEQUENCE [LARGE SCALE GENOMIC DNA]</scope>
    <source>
        <strain evidence="3">DSM 27808</strain>
    </source>
</reference>